<dbReference type="Pfam" id="PF00754">
    <property type="entry name" value="F5_F8_type_C"/>
    <property type="match status" value="1"/>
</dbReference>
<dbReference type="STRING" id="217031.ABB05_00220"/>
<dbReference type="InterPro" id="IPR017853">
    <property type="entry name" value="GH"/>
</dbReference>
<dbReference type="Proteomes" id="UP000077881">
    <property type="component" value="Unassembled WGS sequence"/>
</dbReference>
<dbReference type="SMART" id="SM00812">
    <property type="entry name" value="Alpha_L_fucos"/>
    <property type="match status" value="1"/>
</dbReference>
<dbReference type="Pfam" id="PF01120">
    <property type="entry name" value="Alpha_L_fucos"/>
    <property type="match status" value="1"/>
</dbReference>
<dbReference type="InterPro" id="IPR008979">
    <property type="entry name" value="Galactose-bd-like_sf"/>
</dbReference>
<dbReference type="GO" id="GO:0004560">
    <property type="term" value="F:alpha-L-fucosidase activity"/>
    <property type="evidence" value="ECO:0007669"/>
    <property type="project" value="InterPro"/>
</dbReference>
<dbReference type="Gene3D" id="3.20.20.80">
    <property type="entry name" value="Glycosidases"/>
    <property type="match status" value="1"/>
</dbReference>
<dbReference type="PANTHER" id="PTHR10030">
    <property type="entry name" value="ALPHA-L-FUCOSIDASE"/>
    <property type="match status" value="1"/>
</dbReference>
<evidence type="ECO:0000313" key="8">
    <source>
        <dbReference type="EMBL" id="OAK75859.1"/>
    </source>
</evidence>
<dbReference type="PATRIC" id="fig|217031.6.peg.44"/>
<dbReference type="Gene3D" id="2.60.120.260">
    <property type="entry name" value="Galactose-binding domain-like"/>
    <property type="match status" value="1"/>
</dbReference>
<accession>A0A178A7U7</accession>
<comment type="caution">
    <text evidence="8">The sequence shown here is derived from an EMBL/GenBank/DDBJ whole genome shotgun (WGS) entry which is preliminary data.</text>
</comment>
<feature type="domain" description="Glycoside hydrolase family 29 N-terminal" evidence="7">
    <location>
        <begin position="61"/>
        <end position="400"/>
    </location>
</feature>
<comment type="similarity">
    <text evidence="1">Belongs to the glycosyl hydrolase 29 family.</text>
</comment>
<dbReference type="SUPFAM" id="SSF51445">
    <property type="entry name" value="(Trans)glycosidases"/>
    <property type="match status" value="1"/>
</dbReference>
<dbReference type="GO" id="GO:0005764">
    <property type="term" value="C:lysosome"/>
    <property type="evidence" value="ECO:0007669"/>
    <property type="project" value="TreeGrafter"/>
</dbReference>
<dbReference type="EMBL" id="LDJR01000004">
    <property type="protein sequence ID" value="OAK75859.1"/>
    <property type="molecule type" value="Genomic_DNA"/>
</dbReference>
<evidence type="ECO:0000256" key="5">
    <source>
        <dbReference type="ARBA" id="ARBA00023295"/>
    </source>
</evidence>
<evidence type="ECO:0000259" key="7">
    <source>
        <dbReference type="Pfam" id="PF01120"/>
    </source>
</evidence>
<evidence type="ECO:0000256" key="3">
    <source>
        <dbReference type="ARBA" id="ARBA00022729"/>
    </source>
</evidence>
<name>A0A178A7U7_9BACI</name>
<gene>
    <name evidence="8" type="ORF">ABB05_00220</name>
</gene>
<dbReference type="GO" id="GO:0016139">
    <property type="term" value="P:glycoside catabolic process"/>
    <property type="evidence" value="ECO:0007669"/>
    <property type="project" value="TreeGrafter"/>
</dbReference>
<dbReference type="GO" id="GO:0006004">
    <property type="term" value="P:fucose metabolic process"/>
    <property type="evidence" value="ECO:0007669"/>
    <property type="project" value="TreeGrafter"/>
</dbReference>
<feature type="domain" description="F5/8 type C" evidence="6">
    <location>
        <begin position="427"/>
        <end position="523"/>
    </location>
</feature>
<keyword evidence="9" id="KW-1185">Reference proteome</keyword>
<protein>
    <recommendedName>
        <fullName evidence="2">alpha-L-fucosidase</fullName>
        <ecNumber evidence="2">3.2.1.51</ecNumber>
    </recommendedName>
</protein>
<keyword evidence="4" id="KW-0378">Hydrolase</keyword>
<dbReference type="InterPro" id="IPR000421">
    <property type="entry name" value="FA58C"/>
</dbReference>
<dbReference type="PANTHER" id="PTHR10030:SF37">
    <property type="entry name" value="ALPHA-L-FUCOSIDASE-RELATED"/>
    <property type="match status" value="1"/>
</dbReference>
<organism evidence="8 9">
    <name type="scientific">Lederbergia galactosidilytica</name>
    <dbReference type="NCBI Taxonomy" id="217031"/>
    <lineage>
        <taxon>Bacteria</taxon>
        <taxon>Bacillati</taxon>
        <taxon>Bacillota</taxon>
        <taxon>Bacilli</taxon>
        <taxon>Bacillales</taxon>
        <taxon>Bacillaceae</taxon>
        <taxon>Lederbergia</taxon>
    </lineage>
</organism>
<evidence type="ECO:0000256" key="2">
    <source>
        <dbReference type="ARBA" id="ARBA00012662"/>
    </source>
</evidence>
<evidence type="ECO:0000256" key="1">
    <source>
        <dbReference type="ARBA" id="ARBA00007951"/>
    </source>
</evidence>
<keyword evidence="3" id="KW-0732">Signal</keyword>
<evidence type="ECO:0000259" key="6">
    <source>
        <dbReference type="Pfam" id="PF00754"/>
    </source>
</evidence>
<dbReference type="InterPro" id="IPR057739">
    <property type="entry name" value="Glyco_hydro_29_N"/>
</dbReference>
<sequence length="541" mass="61249">MAFASLEGDFQVKYLGLRGSPSVILTNLKPGYRIPIQANERSASLAAKASLVRPQPKQITWQQYEQTAFFHYGINTYYGVEWGNFNEDPNMFQPTDLDTDQWARTLRDSGFKLAILTVKHHDGFVLYPTRYTDFSVASSTWREGKGNVLREFVDSMRKYGIKIGVYLSPADHGAYTAGVFANGSPRNERAIPTFVAGDDRAEDSSLAKFMLQATDYGEMLLNQLYEVLTEYGQIDEVWFDGAQGHIPGDKKENYDWDSYYELIYALQPQAVVAITGHDVRWVGNESGWAREDEWSVLATDIIDDGSQIYYPEFNSSDLGSRKALASAAREGMKELTWWPAEVDVSIRQGWFYHENQQPKSVEELRNIYYQSVAKNSVLLLNIPPDKRGKLADVDVERLKEWHQSIQRDFAINHAVNAVIRADGGAEGANPYVLLDGIYENSWQSSSTAPSSITFTMEQAVTIDKVVLQENIHHGQQVESFVIEIRNADGDWEEIMTAGVIGYKRIVVLPNEVTGKEFRVRFLQSRGPIHLSNIGLYQTRLD</sequence>
<reference evidence="8 9" key="1">
    <citation type="submission" date="2015-05" db="EMBL/GenBank/DDBJ databases">
        <title>Comparison of genome.</title>
        <authorList>
            <person name="Zheng Z."/>
            <person name="Sun M."/>
        </authorList>
    </citation>
    <scope>NUCLEOTIDE SEQUENCE [LARGE SCALE GENOMIC DNA]</scope>
    <source>
        <strain evidence="8 9">G25-74</strain>
    </source>
</reference>
<evidence type="ECO:0000313" key="9">
    <source>
        <dbReference type="Proteomes" id="UP000077881"/>
    </source>
</evidence>
<proteinExistence type="inferred from homology"/>
<dbReference type="EC" id="3.2.1.51" evidence="2"/>
<dbReference type="InterPro" id="IPR000933">
    <property type="entry name" value="Glyco_hydro_29"/>
</dbReference>
<keyword evidence="5" id="KW-0326">Glycosidase</keyword>
<dbReference type="AlphaFoldDB" id="A0A178A7U7"/>
<dbReference type="SUPFAM" id="SSF49785">
    <property type="entry name" value="Galactose-binding domain-like"/>
    <property type="match status" value="1"/>
</dbReference>
<evidence type="ECO:0000256" key="4">
    <source>
        <dbReference type="ARBA" id="ARBA00022801"/>
    </source>
</evidence>